<evidence type="ECO:0000313" key="2">
    <source>
        <dbReference type="Proteomes" id="UP000223749"/>
    </source>
</evidence>
<protein>
    <submittedName>
        <fullName evidence="1">Uncharacterized protein</fullName>
    </submittedName>
</protein>
<organism evidence="1 2">
    <name type="scientific">Pedobacter ginsengisoli</name>
    <dbReference type="NCBI Taxonomy" id="363852"/>
    <lineage>
        <taxon>Bacteria</taxon>
        <taxon>Pseudomonadati</taxon>
        <taxon>Bacteroidota</taxon>
        <taxon>Sphingobacteriia</taxon>
        <taxon>Sphingobacteriales</taxon>
        <taxon>Sphingobacteriaceae</taxon>
        <taxon>Pedobacter</taxon>
    </lineage>
</organism>
<evidence type="ECO:0000313" key="1">
    <source>
        <dbReference type="EMBL" id="ATP57158.1"/>
    </source>
</evidence>
<dbReference type="KEGG" id="pgs:CPT03_12095"/>
<dbReference type="Proteomes" id="UP000223749">
    <property type="component" value="Chromosome"/>
</dbReference>
<sequence>MKINNRLIQFAAGVFFLLACVLVWFTPHHSDILHQPSRLKVSAGTTNEHTAAGYQVRKISLEISLFTNLF</sequence>
<dbReference type="PROSITE" id="PS51257">
    <property type="entry name" value="PROKAR_LIPOPROTEIN"/>
    <property type="match status" value="1"/>
</dbReference>
<proteinExistence type="predicted"/>
<gene>
    <name evidence="1" type="ORF">CPT03_12095</name>
</gene>
<dbReference type="AlphaFoldDB" id="A0A2D1U6D7"/>
<accession>A0A2D1U6D7</accession>
<name>A0A2D1U6D7_9SPHI</name>
<keyword evidence="2" id="KW-1185">Reference proteome</keyword>
<dbReference type="EMBL" id="CP024091">
    <property type="protein sequence ID" value="ATP57158.1"/>
    <property type="molecule type" value="Genomic_DNA"/>
</dbReference>
<reference evidence="1 2" key="1">
    <citation type="submission" date="2017-10" db="EMBL/GenBank/DDBJ databases">
        <title>Whole genome of Pedobacter ginsengisoli T01R-27 isolated from tomato rhizosphere.</title>
        <authorList>
            <person name="Weon H.-Y."/>
            <person name="Lee S.A."/>
            <person name="Sang M.K."/>
            <person name="Song J."/>
        </authorList>
    </citation>
    <scope>NUCLEOTIDE SEQUENCE [LARGE SCALE GENOMIC DNA]</scope>
    <source>
        <strain evidence="1 2">T01R-27</strain>
    </source>
</reference>